<organism evidence="10 11">
    <name type="scientific">Teretinema zuelzerae</name>
    <dbReference type="NCBI Taxonomy" id="156"/>
    <lineage>
        <taxon>Bacteria</taxon>
        <taxon>Pseudomonadati</taxon>
        <taxon>Spirochaetota</taxon>
        <taxon>Spirochaetia</taxon>
        <taxon>Spirochaetales</taxon>
        <taxon>Treponemataceae</taxon>
        <taxon>Teretinema</taxon>
    </lineage>
</organism>
<dbReference type="GO" id="GO:0005886">
    <property type="term" value="C:plasma membrane"/>
    <property type="evidence" value="ECO:0007669"/>
    <property type="project" value="UniProtKB-SubCell"/>
</dbReference>
<keyword evidence="2 9" id="KW-0813">Transport</keyword>
<gene>
    <name evidence="9 10" type="primary">secE</name>
    <name evidence="10" type="ORF">K7J14_13070</name>
</gene>
<comment type="subunit">
    <text evidence="9">Component of the Sec protein translocase complex. Heterotrimer consisting of SecY, SecE and SecG subunits. The heterotrimers can form oligomers, although 1 heterotrimer is thought to be able to translocate proteins. Interacts with the ribosome. Interacts with SecDF, and other proteins may be involved. Interacts with SecA.</text>
</comment>
<evidence type="ECO:0000256" key="9">
    <source>
        <dbReference type="HAMAP-Rule" id="MF_00422"/>
    </source>
</evidence>
<comment type="caution">
    <text evidence="10">The sequence shown here is derived from an EMBL/GenBank/DDBJ whole genome shotgun (WGS) entry which is preliminary data.</text>
</comment>
<sequence>MSKIVQFLKECVAELRKVVWPTRDDVISSVKVVVVSTIIIAAILGVLDAVLVAGVNLVF</sequence>
<dbReference type="GO" id="GO:0006605">
    <property type="term" value="P:protein targeting"/>
    <property type="evidence" value="ECO:0007669"/>
    <property type="project" value="UniProtKB-UniRule"/>
</dbReference>
<evidence type="ECO:0000256" key="5">
    <source>
        <dbReference type="ARBA" id="ARBA00022927"/>
    </source>
</evidence>
<dbReference type="Pfam" id="PF00584">
    <property type="entry name" value="SecE"/>
    <property type="match status" value="1"/>
</dbReference>
<dbReference type="InterPro" id="IPR005807">
    <property type="entry name" value="SecE_bac"/>
</dbReference>
<evidence type="ECO:0000256" key="8">
    <source>
        <dbReference type="ARBA" id="ARBA00023136"/>
    </source>
</evidence>
<dbReference type="GO" id="GO:0008320">
    <property type="term" value="F:protein transmembrane transporter activity"/>
    <property type="evidence" value="ECO:0007669"/>
    <property type="project" value="UniProtKB-UniRule"/>
</dbReference>
<evidence type="ECO:0000256" key="4">
    <source>
        <dbReference type="ARBA" id="ARBA00022692"/>
    </source>
</evidence>
<evidence type="ECO:0000313" key="11">
    <source>
        <dbReference type="Proteomes" id="UP001198163"/>
    </source>
</evidence>
<dbReference type="InterPro" id="IPR001901">
    <property type="entry name" value="Translocase_SecE/Sec61-g"/>
</dbReference>
<comment type="subcellular location">
    <subcellularLocation>
        <location evidence="9">Cell membrane</location>
        <topology evidence="9">Single-pass membrane protein</topology>
    </subcellularLocation>
    <subcellularLocation>
        <location evidence="1">Membrane</location>
    </subcellularLocation>
</comment>
<reference evidence="10" key="1">
    <citation type="submission" date="2021-08" db="EMBL/GenBank/DDBJ databases">
        <title>Comparative analyses of Brucepasteria parasyntrophica and Teretinema zuelzerae.</title>
        <authorList>
            <person name="Song Y."/>
            <person name="Brune A."/>
        </authorList>
    </citation>
    <scope>NUCLEOTIDE SEQUENCE</scope>
    <source>
        <strain evidence="10">DSM 1903</strain>
    </source>
</reference>
<keyword evidence="4 9" id="KW-0812">Transmembrane</keyword>
<name>A0AAE3EKM9_9SPIR</name>
<keyword evidence="3 9" id="KW-1003">Cell membrane</keyword>
<dbReference type="AlphaFoldDB" id="A0AAE3EKM9"/>
<evidence type="ECO:0000313" key="10">
    <source>
        <dbReference type="EMBL" id="MCD1655626.1"/>
    </source>
</evidence>
<proteinExistence type="inferred from homology"/>
<dbReference type="PANTHER" id="PTHR33910">
    <property type="entry name" value="PROTEIN TRANSLOCASE SUBUNIT SECE"/>
    <property type="match status" value="1"/>
</dbReference>
<evidence type="ECO:0000256" key="2">
    <source>
        <dbReference type="ARBA" id="ARBA00022448"/>
    </source>
</evidence>
<dbReference type="Proteomes" id="UP001198163">
    <property type="component" value="Unassembled WGS sequence"/>
</dbReference>
<evidence type="ECO:0000256" key="1">
    <source>
        <dbReference type="ARBA" id="ARBA00004370"/>
    </source>
</evidence>
<evidence type="ECO:0000256" key="7">
    <source>
        <dbReference type="ARBA" id="ARBA00023010"/>
    </source>
</evidence>
<protein>
    <recommendedName>
        <fullName evidence="9">Protein translocase subunit SecE</fullName>
    </recommendedName>
</protein>
<dbReference type="NCBIfam" id="TIGR00964">
    <property type="entry name" value="secE_bact"/>
    <property type="match status" value="1"/>
</dbReference>
<keyword evidence="11" id="KW-1185">Reference proteome</keyword>
<evidence type="ECO:0000256" key="6">
    <source>
        <dbReference type="ARBA" id="ARBA00022989"/>
    </source>
</evidence>
<keyword evidence="5 9" id="KW-0653">Protein transport</keyword>
<dbReference type="Gene3D" id="1.20.5.1030">
    <property type="entry name" value="Preprotein translocase secy subunit"/>
    <property type="match status" value="1"/>
</dbReference>
<keyword evidence="8 9" id="KW-0472">Membrane</keyword>
<dbReference type="GO" id="GO:0009306">
    <property type="term" value="P:protein secretion"/>
    <property type="evidence" value="ECO:0007669"/>
    <property type="project" value="UniProtKB-UniRule"/>
</dbReference>
<keyword evidence="6 9" id="KW-1133">Transmembrane helix</keyword>
<comment type="similarity">
    <text evidence="9">Belongs to the SecE/SEC61-gamma family.</text>
</comment>
<dbReference type="GO" id="GO:0065002">
    <property type="term" value="P:intracellular protein transmembrane transport"/>
    <property type="evidence" value="ECO:0007669"/>
    <property type="project" value="UniProtKB-UniRule"/>
</dbReference>
<dbReference type="EMBL" id="JAINWA010000003">
    <property type="protein sequence ID" value="MCD1655626.1"/>
    <property type="molecule type" value="Genomic_DNA"/>
</dbReference>
<accession>A0AAE3EKM9</accession>
<dbReference type="GO" id="GO:0043952">
    <property type="term" value="P:protein transport by the Sec complex"/>
    <property type="evidence" value="ECO:0007669"/>
    <property type="project" value="UniProtKB-UniRule"/>
</dbReference>
<evidence type="ECO:0000256" key="3">
    <source>
        <dbReference type="ARBA" id="ARBA00022475"/>
    </source>
</evidence>
<dbReference type="HAMAP" id="MF_00422">
    <property type="entry name" value="SecE"/>
    <property type="match status" value="1"/>
</dbReference>
<comment type="function">
    <text evidence="9">Essential subunit of the Sec protein translocation channel SecYEG. Clamps together the 2 halves of SecY. May contact the channel plug during translocation.</text>
</comment>
<dbReference type="PANTHER" id="PTHR33910:SF1">
    <property type="entry name" value="PROTEIN TRANSLOCASE SUBUNIT SECE"/>
    <property type="match status" value="1"/>
</dbReference>
<dbReference type="InterPro" id="IPR038379">
    <property type="entry name" value="SecE_sf"/>
</dbReference>
<dbReference type="RefSeq" id="WP_230757135.1">
    <property type="nucleotide sequence ID" value="NZ_JAINWA010000003.1"/>
</dbReference>
<feature type="transmembrane region" description="Helical" evidence="9">
    <location>
        <begin position="32"/>
        <end position="58"/>
    </location>
</feature>
<keyword evidence="7 9" id="KW-0811">Translocation</keyword>